<dbReference type="Gene3D" id="1.10.260.40">
    <property type="entry name" value="lambda repressor-like DNA-binding domains"/>
    <property type="match status" value="1"/>
</dbReference>
<dbReference type="CDD" id="cd00093">
    <property type="entry name" value="HTH_XRE"/>
    <property type="match status" value="1"/>
</dbReference>
<dbReference type="Pfam" id="PF01381">
    <property type="entry name" value="HTH_3"/>
    <property type="match status" value="1"/>
</dbReference>
<reference evidence="3" key="1">
    <citation type="journal article" date="2021" name="Proc. Natl. Acad. Sci. U.S.A.">
        <title>A Catalog of Tens of Thousands of Viruses from Human Metagenomes Reveals Hidden Associations with Chronic Diseases.</title>
        <authorList>
            <person name="Tisza M.J."/>
            <person name="Buck C.B."/>
        </authorList>
    </citation>
    <scope>NUCLEOTIDE SEQUENCE</scope>
    <source>
        <strain evidence="3">Ct5Px37</strain>
    </source>
</reference>
<dbReference type="SUPFAM" id="SSF47413">
    <property type="entry name" value="lambda repressor-like DNA-binding domains"/>
    <property type="match status" value="1"/>
</dbReference>
<feature type="compositionally biased region" description="Basic and acidic residues" evidence="1">
    <location>
        <begin position="58"/>
        <end position="75"/>
    </location>
</feature>
<organism evidence="3">
    <name type="scientific">Siphoviridae sp. ct5Px37</name>
    <dbReference type="NCBI Taxonomy" id="2826293"/>
    <lineage>
        <taxon>Viruses</taxon>
        <taxon>Duplodnaviria</taxon>
        <taxon>Heunggongvirae</taxon>
        <taxon>Uroviricota</taxon>
        <taxon>Caudoviricetes</taxon>
    </lineage>
</organism>
<evidence type="ECO:0000313" key="3">
    <source>
        <dbReference type="EMBL" id="DAD89157.1"/>
    </source>
</evidence>
<protein>
    <submittedName>
        <fullName evidence="3">Helix-turn-helix domain protein</fullName>
    </submittedName>
</protein>
<sequence>MTGAEIKAFRAQKQMSQYQLAQLVGARQNAVSKWEHNQTRPSDAYKDRLEWLVHTAPEELDARRDEVRQEQAEERRKRRCANPVKPKKPPEKESVEPVKPTTTKTANQCKACPHWQHMDGAKSKTMYCTCLQETGHARTCGVERTYQRYRALSLLSLDAARAEELGLSYGQYKARGGI</sequence>
<evidence type="ECO:0000259" key="2">
    <source>
        <dbReference type="PROSITE" id="PS50943"/>
    </source>
</evidence>
<dbReference type="SMART" id="SM00530">
    <property type="entry name" value="HTH_XRE"/>
    <property type="match status" value="1"/>
</dbReference>
<feature type="region of interest" description="Disordered" evidence="1">
    <location>
        <begin position="58"/>
        <end position="102"/>
    </location>
</feature>
<dbReference type="PROSITE" id="PS50943">
    <property type="entry name" value="HTH_CROC1"/>
    <property type="match status" value="1"/>
</dbReference>
<accession>A0A8S5N3A2</accession>
<dbReference type="InterPro" id="IPR001387">
    <property type="entry name" value="Cro/C1-type_HTH"/>
</dbReference>
<evidence type="ECO:0000256" key="1">
    <source>
        <dbReference type="SAM" id="MobiDB-lite"/>
    </source>
</evidence>
<proteinExistence type="predicted"/>
<dbReference type="EMBL" id="BK015055">
    <property type="protein sequence ID" value="DAD89157.1"/>
    <property type="molecule type" value="Genomic_DNA"/>
</dbReference>
<dbReference type="GO" id="GO:0003677">
    <property type="term" value="F:DNA binding"/>
    <property type="evidence" value="ECO:0007669"/>
    <property type="project" value="InterPro"/>
</dbReference>
<dbReference type="InterPro" id="IPR010982">
    <property type="entry name" value="Lambda_DNA-bd_dom_sf"/>
</dbReference>
<name>A0A8S5N3A2_9CAUD</name>
<feature type="domain" description="HTH cro/C1-type" evidence="2">
    <location>
        <begin position="6"/>
        <end position="42"/>
    </location>
</feature>